<feature type="compositionally biased region" description="Basic and acidic residues" evidence="1">
    <location>
        <begin position="480"/>
        <end position="547"/>
    </location>
</feature>
<feature type="compositionally biased region" description="Polar residues" evidence="1">
    <location>
        <begin position="548"/>
        <end position="558"/>
    </location>
</feature>
<keyword evidence="4" id="KW-1185">Reference proteome</keyword>
<evidence type="ECO:0000313" key="3">
    <source>
        <dbReference type="EMBL" id="CAB1422056.1"/>
    </source>
</evidence>
<accession>A0A9N7YDV5</accession>
<dbReference type="GO" id="GO:0060271">
    <property type="term" value="P:cilium assembly"/>
    <property type="evidence" value="ECO:0007669"/>
    <property type="project" value="TreeGrafter"/>
</dbReference>
<gene>
    <name evidence="3" type="ORF">PLEPLA_LOCUS9945</name>
</gene>
<feature type="compositionally biased region" description="Pro residues" evidence="1">
    <location>
        <begin position="761"/>
        <end position="771"/>
    </location>
</feature>
<feature type="compositionally biased region" description="Basic and acidic residues" evidence="1">
    <location>
        <begin position="615"/>
        <end position="628"/>
    </location>
</feature>
<dbReference type="GO" id="GO:0005874">
    <property type="term" value="C:microtubule"/>
    <property type="evidence" value="ECO:0007669"/>
    <property type="project" value="TreeGrafter"/>
</dbReference>
<dbReference type="PANTHER" id="PTHR22736">
    <property type="entry name" value="COILED-COIL DOMAIN-CONTAINING PROTEIN 66"/>
    <property type="match status" value="1"/>
</dbReference>
<dbReference type="Pfam" id="PF15236">
    <property type="entry name" value="CCDC66"/>
    <property type="match status" value="1"/>
</dbReference>
<feature type="compositionally biased region" description="Polar residues" evidence="1">
    <location>
        <begin position="192"/>
        <end position="201"/>
    </location>
</feature>
<sequence>MNLGDGLLFELENGKPRLILLSHGVEKNPNKLLRPRVTNVLSSRQPSCLEEVQGEEHPARQQAGRYREARSKAPGAATSLNSHTSTTRERSTTLITSKTQEHLNQGGIKAAARVKSDRHKQLSTVASPRANGKTGKPQKTEARAGGKAGPKDAPASGDAGLRDNMVVLTREQLQQLLDTIKSQQPPEDHRTQGSPSGTSVNEGEMMEEDRGGGGVVKKGEGGGGVTDATGTSQDKDNRTSACFLSWMGERQSDSRSVIGAKKAQWRRELDEQLILNAQQQQQRWAPGRIQAEADAERVLSVQSSISHREQPAAIRSSLKLGEVTPMAQVLSGGRREEERRQWLEELNRQREEATERKRREKLIQNQTEDHELWAVHFDSLQQRPPVHTAAPSAPPPAPSRGSERGDWEPSSSLSLVWEATSSCGAESVAGARVDTTNGYQSRASHVRTMTALLDPAQIEERERRRLKQLEQQRAIEAQMEEQRQQREREEARRREEEETEARRLLLEREKLQRQYDLDRLRERQKVQEKSSHQTEQPKKGHSEERSQEMLQPSDTAVQTEAVPDVSAHYQPPPFVSAAPPPNSKNPGVRTGKENICLPGGGGGAAGGGDPYETFARTERSRTDKRRPDWNTQRPSRRFVPASERYPAALQRDRQESRLKRQAELVALQGRTCLSRTEPAPPPPPPHQDPRPLSSTQTRSVPHSKVGGPIISAASSSERGRSPPVPAVRHRVQSQHASKPLPHPALDFIPYIRTDEITLDPLEPPEIPPPQTVSPQSSVSPPAPPHQDHAHTTRQQEILKSLAQLRQGLLQKQRELESDLNPLLKHHNNELRSHSAMHHK</sequence>
<feature type="region of interest" description="Disordered" evidence="1">
    <location>
        <begin position="819"/>
        <end position="839"/>
    </location>
</feature>
<feature type="compositionally biased region" description="Gly residues" evidence="1">
    <location>
        <begin position="212"/>
        <end position="225"/>
    </location>
</feature>
<feature type="domain" description="CCDC66" evidence="2">
    <location>
        <begin position="424"/>
        <end position="527"/>
    </location>
</feature>
<dbReference type="AlphaFoldDB" id="A0A9N7YDV5"/>
<feature type="region of interest" description="Disordered" evidence="1">
    <location>
        <begin position="48"/>
        <end position="159"/>
    </location>
</feature>
<evidence type="ECO:0000256" key="1">
    <source>
        <dbReference type="SAM" id="MobiDB-lite"/>
    </source>
</evidence>
<feature type="compositionally biased region" description="Basic and acidic residues" evidence="1">
    <location>
        <begin position="650"/>
        <end position="662"/>
    </location>
</feature>
<evidence type="ECO:0000313" key="4">
    <source>
        <dbReference type="Proteomes" id="UP001153269"/>
    </source>
</evidence>
<reference evidence="3" key="1">
    <citation type="submission" date="2020-03" db="EMBL/GenBank/DDBJ databases">
        <authorList>
            <person name="Weist P."/>
        </authorList>
    </citation>
    <scope>NUCLEOTIDE SEQUENCE</scope>
</reference>
<dbReference type="InterPro" id="IPR040467">
    <property type="entry name" value="CCDC66_dom"/>
</dbReference>
<feature type="region of interest" description="Disordered" evidence="1">
    <location>
        <begin position="478"/>
        <end position="745"/>
    </location>
</feature>
<dbReference type="GO" id="GO:0005929">
    <property type="term" value="C:cilium"/>
    <property type="evidence" value="ECO:0007669"/>
    <property type="project" value="TreeGrafter"/>
</dbReference>
<proteinExistence type="predicted"/>
<organism evidence="3 4">
    <name type="scientific">Pleuronectes platessa</name>
    <name type="common">European plaice</name>
    <dbReference type="NCBI Taxonomy" id="8262"/>
    <lineage>
        <taxon>Eukaryota</taxon>
        <taxon>Metazoa</taxon>
        <taxon>Chordata</taxon>
        <taxon>Craniata</taxon>
        <taxon>Vertebrata</taxon>
        <taxon>Euteleostomi</taxon>
        <taxon>Actinopterygii</taxon>
        <taxon>Neopterygii</taxon>
        <taxon>Teleostei</taxon>
        <taxon>Neoteleostei</taxon>
        <taxon>Acanthomorphata</taxon>
        <taxon>Carangaria</taxon>
        <taxon>Pleuronectiformes</taxon>
        <taxon>Pleuronectoidei</taxon>
        <taxon>Pleuronectidae</taxon>
        <taxon>Pleuronectes</taxon>
    </lineage>
</organism>
<feature type="compositionally biased region" description="Gly residues" evidence="1">
    <location>
        <begin position="598"/>
        <end position="609"/>
    </location>
</feature>
<dbReference type="EMBL" id="CADEAL010000558">
    <property type="protein sequence ID" value="CAB1422056.1"/>
    <property type="molecule type" value="Genomic_DNA"/>
</dbReference>
<name>A0A9N7YDV5_PLEPL</name>
<feature type="region of interest" description="Disordered" evidence="1">
    <location>
        <begin position="758"/>
        <end position="799"/>
    </location>
</feature>
<feature type="region of interest" description="Disordered" evidence="1">
    <location>
        <begin position="181"/>
        <end position="236"/>
    </location>
</feature>
<dbReference type="PANTHER" id="PTHR22736:SF2">
    <property type="entry name" value="COILED-COIL DOMAIN-CONTAINING PROTEIN 66"/>
    <property type="match status" value="1"/>
</dbReference>
<dbReference type="GO" id="GO:0008017">
    <property type="term" value="F:microtubule binding"/>
    <property type="evidence" value="ECO:0007669"/>
    <property type="project" value="TreeGrafter"/>
</dbReference>
<feature type="region of interest" description="Disordered" evidence="1">
    <location>
        <begin position="384"/>
        <end position="413"/>
    </location>
</feature>
<evidence type="ECO:0000259" key="2">
    <source>
        <dbReference type="Pfam" id="PF15236"/>
    </source>
</evidence>
<feature type="compositionally biased region" description="Pro residues" evidence="1">
    <location>
        <begin position="570"/>
        <end position="583"/>
    </location>
</feature>
<protein>
    <recommendedName>
        <fullName evidence="2">CCDC66 domain-containing protein</fullName>
    </recommendedName>
</protein>
<feature type="compositionally biased region" description="Basic and acidic residues" evidence="1">
    <location>
        <begin position="54"/>
        <end position="71"/>
    </location>
</feature>
<dbReference type="Proteomes" id="UP001153269">
    <property type="component" value="Unassembled WGS sequence"/>
</dbReference>
<dbReference type="InterPro" id="IPR039183">
    <property type="entry name" value="CCD66"/>
</dbReference>
<comment type="caution">
    <text evidence="3">The sequence shown here is derived from an EMBL/GenBank/DDBJ whole genome shotgun (WGS) entry which is preliminary data.</text>
</comment>